<dbReference type="PANTHER" id="PTHR11360">
    <property type="entry name" value="MONOCARBOXYLATE TRANSPORTER"/>
    <property type="match status" value="1"/>
</dbReference>
<gene>
    <name evidence="5" type="ORF">E0L32_011087</name>
</gene>
<keyword evidence="4" id="KW-1133">Transmembrane helix</keyword>
<evidence type="ECO:0000256" key="3">
    <source>
        <dbReference type="SAM" id="MobiDB-lite"/>
    </source>
</evidence>
<dbReference type="InterPro" id="IPR011701">
    <property type="entry name" value="MFS"/>
</dbReference>
<keyword evidence="4" id="KW-0812">Transmembrane</keyword>
<dbReference type="RefSeq" id="XP_030988730.1">
    <property type="nucleotide sequence ID" value="XM_031133778.1"/>
</dbReference>
<feature type="transmembrane region" description="Helical" evidence="4">
    <location>
        <begin position="109"/>
        <end position="131"/>
    </location>
</feature>
<evidence type="ECO:0000313" key="6">
    <source>
        <dbReference type="Proteomes" id="UP000319257"/>
    </source>
</evidence>
<keyword evidence="6" id="KW-1185">Reference proteome</keyword>
<feature type="transmembrane region" description="Helical" evidence="4">
    <location>
        <begin position="66"/>
        <end position="89"/>
    </location>
</feature>
<feature type="compositionally biased region" description="Polar residues" evidence="3">
    <location>
        <begin position="17"/>
        <end position="26"/>
    </location>
</feature>
<dbReference type="GO" id="GO:0022857">
    <property type="term" value="F:transmembrane transporter activity"/>
    <property type="evidence" value="ECO:0007669"/>
    <property type="project" value="InterPro"/>
</dbReference>
<comment type="subcellular location">
    <subcellularLocation>
        <location evidence="1">Membrane</location>
        <topology evidence="1">Multi-pass membrane protein</topology>
    </subcellularLocation>
</comment>
<feature type="transmembrane region" description="Helical" evidence="4">
    <location>
        <begin position="226"/>
        <end position="246"/>
    </location>
</feature>
<feature type="transmembrane region" description="Helical" evidence="4">
    <location>
        <begin position="350"/>
        <end position="369"/>
    </location>
</feature>
<organism evidence="5 6">
    <name type="scientific">Thyridium curvatum</name>
    <dbReference type="NCBI Taxonomy" id="1093900"/>
    <lineage>
        <taxon>Eukaryota</taxon>
        <taxon>Fungi</taxon>
        <taxon>Dikarya</taxon>
        <taxon>Ascomycota</taxon>
        <taxon>Pezizomycotina</taxon>
        <taxon>Sordariomycetes</taxon>
        <taxon>Sordariomycetidae</taxon>
        <taxon>Thyridiales</taxon>
        <taxon>Thyridiaceae</taxon>
        <taxon>Thyridium</taxon>
    </lineage>
</organism>
<dbReference type="Pfam" id="PF07690">
    <property type="entry name" value="MFS_1"/>
    <property type="match status" value="1"/>
</dbReference>
<feature type="transmembrane region" description="Helical" evidence="4">
    <location>
        <begin position="138"/>
        <end position="156"/>
    </location>
</feature>
<dbReference type="SUPFAM" id="SSF103473">
    <property type="entry name" value="MFS general substrate transporter"/>
    <property type="match status" value="1"/>
</dbReference>
<dbReference type="AlphaFoldDB" id="A0A507AQ83"/>
<sequence length="471" mass="50441">MGSADAGGMDHFADPSDPNTELSTIPSPLVDSRPLASTAGSGGDIERREDPAAAGQFNAAGRKATVSAVLVVVGSFCLTVATYGLMSAMGLCQVYWQEHQLSHLSPTEISWIGSVFAFLDCLLGLPFGLVFDRWGSRFVLPAASVVYWLSLLSLAWCTTYGHFMACFIIAGISGAVPTTVAFCVIDHWFSRHRAFAMGIVTTGAPIGGILFSLVFRSLFTRFEWKTSAYCFSSMVALLVLVGSLLVKSKPTEYNPIFWDFGHLRGPDFLLFTFANFGNVLLPSCASCSADTGGRQVFELVLYTQWGSLPVFASLIGIGDVFYLQVAYNIGATLGRTAPTWLAVRWGPVNVVSFMTIFTLSVICAVWIPFGDHNAPALYVVAFGMGVGTGSFVPLAGSGYGKWFGSSYAAASVGSLIGNPINQAILEKGGLKGAGPKLSVAFQGILLLLALTACCCVRWVCLHRRWLWLAKV</sequence>
<dbReference type="PANTHER" id="PTHR11360:SF230">
    <property type="entry name" value="MONOCARBOXYLATE TRANSPORTER, PUTATIVE (AFU_ORTHOLOGUE AFUA_2G12790)-RELATED"/>
    <property type="match status" value="1"/>
</dbReference>
<evidence type="ECO:0000256" key="4">
    <source>
        <dbReference type="SAM" id="Phobius"/>
    </source>
</evidence>
<feature type="transmembrane region" description="Helical" evidence="4">
    <location>
        <begin position="308"/>
        <end position="330"/>
    </location>
</feature>
<evidence type="ECO:0000256" key="1">
    <source>
        <dbReference type="ARBA" id="ARBA00004141"/>
    </source>
</evidence>
<name>A0A507AQ83_9PEZI</name>
<proteinExistence type="inferred from homology"/>
<comment type="caution">
    <text evidence="5">The sequence shown here is derived from an EMBL/GenBank/DDBJ whole genome shotgun (WGS) entry which is preliminary data.</text>
</comment>
<dbReference type="Proteomes" id="UP000319257">
    <property type="component" value="Unassembled WGS sequence"/>
</dbReference>
<evidence type="ECO:0000256" key="2">
    <source>
        <dbReference type="ARBA" id="ARBA00006727"/>
    </source>
</evidence>
<feature type="transmembrane region" description="Helical" evidence="4">
    <location>
        <begin position="376"/>
        <end position="396"/>
    </location>
</feature>
<dbReference type="GO" id="GO:0016020">
    <property type="term" value="C:membrane"/>
    <property type="evidence" value="ECO:0007669"/>
    <property type="project" value="UniProtKB-SubCell"/>
</dbReference>
<keyword evidence="4" id="KW-0472">Membrane</keyword>
<comment type="similarity">
    <text evidence="2">Belongs to the major facilitator superfamily. Monocarboxylate porter (TC 2.A.1.13) family.</text>
</comment>
<dbReference type="Gene3D" id="1.20.1250.20">
    <property type="entry name" value="MFS general substrate transporter like domains"/>
    <property type="match status" value="1"/>
</dbReference>
<feature type="transmembrane region" description="Helical" evidence="4">
    <location>
        <begin position="162"/>
        <end position="185"/>
    </location>
</feature>
<dbReference type="EMBL" id="SKBQ01000097">
    <property type="protein sequence ID" value="TPX07019.1"/>
    <property type="molecule type" value="Genomic_DNA"/>
</dbReference>
<feature type="transmembrane region" description="Helical" evidence="4">
    <location>
        <begin position="194"/>
        <end position="214"/>
    </location>
</feature>
<dbReference type="GeneID" id="41978534"/>
<evidence type="ECO:0000313" key="5">
    <source>
        <dbReference type="EMBL" id="TPX07019.1"/>
    </source>
</evidence>
<protein>
    <recommendedName>
        <fullName evidence="7">Major facilitator superfamily (MFS) profile domain-containing protein</fullName>
    </recommendedName>
</protein>
<dbReference type="InterPro" id="IPR036259">
    <property type="entry name" value="MFS_trans_sf"/>
</dbReference>
<accession>A0A507AQ83</accession>
<feature type="region of interest" description="Disordered" evidence="3">
    <location>
        <begin position="1"/>
        <end position="48"/>
    </location>
</feature>
<dbReference type="InParanoid" id="A0A507AQ83"/>
<reference evidence="5 6" key="1">
    <citation type="submission" date="2019-06" db="EMBL/GenBank/DDBJ databases">
        <title>Draft genome sequence of the filamentous fungus Phialemoniopsis curvata isolated from diesel fuel.</title>
        <authorList>
            <person name="Varaljay V.A."/>
            <person name="Lyon W.J."/>
            <person name="Crouch A.L."/>
            <person name="Drake C.E."/>
            <person name="Hollomon J.M."/>
            <person name="Nadeau L.J."/>
            <person name="Nunn H.S."/>
            <person name="Stevenson B.S."/>
            <person name="Bojanowski C.L."/>
            <person name="Crookes-Goodson W.J."/>
        </authorList>
    </citation>
    <scope>NUCLEOTIDE SEQUENCE [LARGE SCALE GENOMIC DNA]</scope>
    <source>
        <strain evidence="5 6">D216</strain>
    </source>
</reference>
<dbReference type="InterPro" id="IPR050327">
    <property type="entry name" value="Proton-linked_MCT"/>
</dbReference>
<evidence type="ECO:0008006" key="7">
    <source>
        <dbReference type="Google" id="ProtNLM"/>
    </source>
</evidence>
<dbReference type="OrthoDB" id="6499973at2759"/>
<feature type="transmembrane region" description="Helical" evidence="4">
    <location>
        <begin position="439"/>
        <end position="460"/>
    </location>
</feature>